<feature type="transmembrane region" description="Helical" evidence="1">
    <location>
        <begin position="19"/>
        <end position="36"/>
    </location>
</feature>
<feature type="transmembrane region" description="Helical" evidence="1">
    <location>
        <begin position="127"/>
        <end position="149"/>
    </location>
</feature>
<feature type="transmembrane region" description="Helical" evidence="1">
    <location>
        <begin position="155"/>
        <end position="174"/>
    </location>
</feature>
<accession>A0A7W9HEC4</accession>
<feature type="transmembrane region" description="Helical" evidence="1">
    <location>
        <begin position="206"/>
        <end position="228"/>
    </location>
</feature>
<dbReference type="AlphaFoldDB" id="A0A7W9HEC4"/>
<sequence>MIAALGLAELKLLLRNRTAATLAVLMPLAAGLYFALGVGGEDDSWTMVVTLQLLFSFGFTVYVTVTTALTARRQDLYLKRLRTGAASDVVVLTGILLPVVVLGLAQALVLLGVSMAAGAPLPTRPDLLVLALIGGAAISCAAGVCTSGLTGTAELAQITTAPFFFAMIIGGLMGMSGGEDAWVFLIPGGGLGTLTGAAWGGPTDHVLEALASVVAWTAVATALSTRFFRWDPRT</sequence>
<reference evidence="2 3" key="1">
    <citation type="submission" date="2020-08" db="EMBL/GenBank/DDBJ databases">
        <title>Sequencing the genomes of 1000 actinobacteria strains.</title>
        <authorList>
            <person name="Klenk H.-P."/>
        </authorList>
    </citation>
    <scope>NUCLEOTIDE SEQUENCE [LARGE SCALE GENOMIC DNA]</scope>
    <source>
        <strain evidence="2 3">DSM 45486</strain>
    </source>
</reference>
<keyword evidence="1" id="KW-0812">Transmembrane</keyword>
<evidence type="ECO:0000313" key="2">
    <source>
        <dbReference type="EMBL" id="MBB5800702.1"/>
    </source>
</evidence>
<dbReference type="Proteomes" id="UP000552097">
    <property type="component" value="Unassembled WGS sequence"/>
</dbReference>
<feature type="transmembrane region" description="Helical" evidence="1">
    <location>
        <begin position="89"/>
        <end position="115"/>
    </location>
</feature>
<evidence type="ECO:0000256" key="1">
    <source>
        <dbReference type="SAM" id="Phobius"/>
    </source>
</evidence>
<proteinExistence type="predicted"/>
<gene>
    <name evidence="2" type="ORF">F4560_000470</name>
</gene>
<keyword evidence="1" id="KW-0472">Membrane</keyword>
<comment type="caution">
    <text evidence="2">The sequence shown here is derived from an EMBL/GenBank/DDBJ whole genome shotgun (WGS) entry which is preliminary data.</text>
</comment>
<keyword evidence="1" id="KW-1133">Transmembrane helix</keyword>
<feature type="transmembrane region" description="Helical" evidence="1">
    <location>
        <begin position="48"/>
        <end position="69"/>
    </location>
</feature>
<evidence type="ECO:0000313" key="3">
    <source>
        <dbReference type="Proteomes" id="UP000552097"/>
    </source>
</evidence>
<keyword evidence="3" id="KW-1185">Reference proteome</keyword>
<organism evidence="2 3">
    <name type="scientific">Saccharothrix ecbatanensis</name>
    <dbReference type="NCBI Taxonomy" id="1105145"/>
    <lineage>
        <taxon>Bacteria</taxon>
        <taxon>Bacillati</taxon>
        <taxon>Actinomycetota</taxon>
        <taxon>Actinomycetes</taxon>
        <taxon>Pseudonocardiales</taxon>
        <taxon>Pseudonocardiaceae</taxon>
        <taxon>Saccharothrix</taxon>
    </lineage>
</organism>
<dbReference type="EMBL" id="JACHMO010000001">
    <property type="protein sequence ID" value="MBB5800702.1"/>
    <property type="molecule type" value="Genomic_DNA"/>
</dbReference>
<name>A0A7W9HEC4_9PSEU</name>
<dbReference type="RefSeq" id="WP_184915569.1">
    <property type="nucleotide sequence ID" value="NZ_JACHMO010000001.1"/>
</dbReference>
<protein>
    <submittedName>
        <fullName evidence="2">ABC-2 type transport system permease protein</fullName>
    </submittedName>
</protein>